<dbReference type="Pfam" id="PF22638">
    <property type="entry name" value="FlgK_D1"/>
    <property type="match status" value="1"/>
</dbReference>
<keyword evidence="8" id="KW-0966">Cell projection</keyword>
<evidence type="ECO:0000313" key="9">
    <source>
        <dbReference type="Proteomes" id="UP000189818"/>
    </source>
</evidence>
<gene>
    <name evidence="8" type="ORF">SAMN06295920_103416</name>
</gene>
<proteinExistence type="inferred from homology"/>
<comment type="similarity">
    <text evidence="3">Belongs to the flagella basal body rod proteins family.</text>
</comment>
<comment type="subcellular location">
    <subcellularLocation>
        <location evidence="1">Bacterial flagellum</location>
    </subcellularLocation>
    <subcellularLocation>
        <location evidence="2">Secreted</location>
    </subcellularLocation>
</comment>
<accession>A0A1T5BZD9</accession>
<dbReference type="InterPro" id="IPR002371">
    <property type="entry name" value="FlgK"/>
</dbReference>
<evidence type="ECO:0000256" key="1">
    <source>
        <dbReference type="ARBA" id="ARBA00004365"/>
    </source>
</evidence>
<evidence type="ECO:0000256" key="5">
    <source>
        <dbReference type="ARBA" id="ARBA00022525"/>
    </source>
</evidence>
<name>A0A1T5BZD9_9SPHN</name>
<dbReference type="STRING" id="439228.SAMN06295920_103416"/>
<dbReference type="InterPro" id="IPR019776">
    <property type="entry name" value="Flagellar_basal_body_rod_CS"/>
</dbReference>
<dbReference type="GO" id="GO:0005198">
    <property type="term" value="F:structural molecule activity"/>
    <property type="evidence" value="ECO:0007669"/>
    <property type="project" value="InterPro"/>
</dbReference>
<protein>
    <recommendedName>
        <fullName evidence="4">Flagellar hook-associated protein 1</fullName>
    </recommendedName>
</protein>
<evidence type="ECO:0000313" key="8">
    <source>
        <dbReference type="EMBL" id="SKB52495.1"/>
    </source>
</evidence>
<dbReference type="PROSITE" id="PS00588">
    <property type="entry name" value="FLAGELLA_BB_ROD"/>
    <property type="match status" value="1"/>
</dbReference>
<dbReference type="RefSeq" id="WP_079647759.1">
    <property type="nucleotide sequence ID" value="NZ_FUYM01000003.1"/>
</dbReference>
<dbReference type="GO" id="GO:0005576">
    <property type="term" value="C:extracellular region"/>
    <property type="evidence" value="ECO:0007669"/>
    <property type="project" value="UniProtKB-SubCell"/>
</dbReference>
<organism evidence="8 9">
    <name type="scientific">Rhizorhabdus histidinilytica</name>
    <dbReference type="NCBI Taxonomy" id="439228"/>
    <lineage>
        <taxon>Bacteria</taxon>
        <taxon>Pseudomonadati</taxon>
        <taxon>Pseudomonadota</taxon>
        <taxon>Alphaproteobacteria</taxon>
        <taxon>Sphingomonadales</taxon>
        <taxon>Sphingomonadaceae</taxon>
        <taxon>Rhizorhabdus</taxon>
    </lineage>
</organism>
<sequence>MSDLLQIGRSGVVAYRTALATVGENVSNAETEGYSRRKVVLNESAVSSSNNYLYRSSAVFGGVEAGSVQRIFDNYRSTYARFANSEAARADAKATWLDTAEAALDDSDVGLGVKMSSVFTAAEAMSADVSSDTNRLTLLTALGNAVNQFKTTSTALRSAGDGVSTAAQNSVAKLNDDLRTLVQINSALRRAGEGSSGQALLQDQRDQVLQSISNTVGIDVKLEDDGRATVKLLGDSTVTLVDAASTNAGYVGLVASDSGRFSLIASGFGGEMAMNPQSGALAGLADAANVIASRREALDTIAGRFAQVINEWNAAGVDRNGDPGAALITGTTADTLEVATTDLSKIAAAKGGVANGNALALKDYRNASGPEAQWSQLVSAHAQSVSAAKAEQSATASQRDGAYQQLDDVTGVDLDVEAAQLLRFQQAYNGSARIIQIARETLQEILGLFN</sequence>
<keyword evidence="8" id="KW-0969">Cilium</keyword>
<dbReference type="AlphaFoldDB" id="A0A1T5BZD9"/>
<reference evidence="9" key="1">
    <citation type="submission" date="2017-02" db="EMBL/GenBank/DDBJ databases">
        <authorList>
            <person name="Varghese N."/>
            <person name="Submissions S."/>
        </authorList>
    </citation>
    <scope>NUCLEOTIDE SEQUENCE [LARGE SCALE GENOMIC DNA]</scope>
    <source>
        <strain evidence="9">UM2</strain>
    </source>
</reference>
<dbReference type="GO" id="GO:0044780">
    <property type="term" value="P:bacterial-type flagellum assembly"/>
    <property type="evidence" value="ECO:0007669"/>
    <property type="project" value="InterPro"/>
</dbReference>
<evidence type="ECO:0000256" key="3">
    <source>
        <dbReference type="ARBA" id="ARBA00009677"/>
    </source>
</evidence>
<dbReference type="PANTHER" id="PTHR30033">
    <property type="entry name" value="FLAGELLAR HOOK-ASSOCIATED PROTEIN 1"/>
    <property type="match status" value="1"/>
</dbReference>
<keyword evidence="8" id="KW-0282">Flagellum</keyword>
<dbReference type="EMBL" id="FUYM01000003">
    <property type="protein sequence ID" value="SKB52495.1"/>
    <property type="molecule type" value="Genomic_DNA"/>
</dbReference>
<dbReference type="SUPFAM" id="SSF64518">
    <property type="entry name" value="Phase 1 flagellin"/>
    <property type="match status" value="1"/>
</dbReference>
<dbReference type="InterPro" id="IPR053927">
    <property type="entry name" value="FlgK_helical"/>
</dbReference>
<evidence type="ECO:0000256" key="6">
    <source>
        <dbReference type="ARBA" id="ARBA00023143"/>
    </source>
</evidence>
<evidence type="ECO:0000256" key="2">
    <source>
        <dbReference type="ARBA" id="ARBA00004613"/>
    </source>
</evidence>
<dbReference type="NCBIfam" id="TIGR02492">
    <property type="entry name" value="flgK_ends"/>
    <property type="match status" value="1"/>
</dbReference>
<keyword evidence="9" id="KW-1185">Reference proteome</keyword>
<dbReference type="Proteomes" id="UP000189818">
    <property type="component" value="Unassembled WGS sequence"/>
</dbReference>
<evidence type="ECO:0000256" key="4">
    <source>
        <dbReference type="ARBA" id="ARBA00016244"/>
    </source>
</evidence>
<dbReference type="OrthoDB" id="7181295at2"/>
<keyword evidence="6" id="KW-0975">Bacterial flagellum</keyword>
<feature type="domain" description="Flagellar hook-associated protein FlgK helical" evidence="7">
    <location>
        <begin position="99"/>
        <end position="327"/>
    </location>
</feature>
<dbReference type="GO" id="GO:0009424">
    <property type="term" value="C:bacterial-type flagellum hook"/>
    <property type="evidence" value="ECO:0007669"/>
    <property type="project" value="InterPro"/>
</dbReference>
<keyword evidence="5" id="KW-0964">Secreted</keyword>
<evidence type="ECO:0000259" key="7">
    <source>
        <dbReference type="Pfam" id="PF22638"/>
    </source>
</evidence>